<gene>
    <name evidence="1" type="ORF">B0F90DRAFT_1665830</name>
</gene>
<organism evidence="1 2">
    <name type="scientific">Multifurca ochricompacta</name>
    <dbReference type="NCBI Taxonomy" id="376703"/>
    <lineage>
        <taxon>Eukaryota</taxon>
        <taxon>Fungi</taxon>
        <taxon>Dikarya</taxon>
        <taxon>Basidiomycota</taxon>
        <taxon>Agaricomycotina</taxon>
        <taxon>Agaricomycetes</taxon>
        <taxon>Russulales</taxon>
        <taxon>Russulaceae</taxon>
        <taxon>Multifurca</taxon>
    </lineage>
</organism>
<accession>A0AAD4MCC4</accession>
<dbReference type="EMBL" id="WTXG01000003">
    <property type="protein sequence ID" value="KAI0306577.1"/>
    <property type="molecule type" value="Genomic_DNA"/>
</dbReference>
<reference evidence="1" key="1">
    <citation type="journal article" date="2022" name="New Phytol.">
        <title>Evolutionary transition to the ectomycorrhizal habit in the genomes of a hyperdiverse lineage of mushroom-forming fungi.</title>
        <authorList>
            <person name="Looney B."/>
            <person name="Miyauchi S."/>
            <person name="Morin E."/>
            <person name="Drula E."/>
            <person name="Courty P.E."/>
            <person name="Kohler A."/>
            <person name="Kuo A."/>
            <person name="LaButti K."/>
            <person name="Pangilinan J."/>
            <person name="Lipzen A."/>
            <person name="Riley R."/>
            <person name="Andreopoulos W."/>
            <person name="He G."/>
            <person name="Johnson J."/>
            <person name="Nolan M."/>
            <person name="Tritt A."/>
            <person name="Barry K.W."/>
            <person name="Grigoriev I.V."/>
            <person name="Nagy L.G."/>
            <person name="Hibbett D."/>
            <person name="Henrissat B."/>
            <person name="Matheny P.B."/>
            <person name="Labbe J."/>
            <person name="Martin F.M."/>
        </authorList>
    </citation>
    <scope>NUCLEOTIDE SEQUENCE</scope>
    <source>
        <strain evidence="1">BPL690</strain>
    </source>
</reference>
<evidence type="ECO:0000313" key="2">
    <source>
        <dbReference type="Proteomes" id="UP001203297"/>
    </source>
</evidence>
<comment type="caution">
    <text evidence="1">The sequence shown here is derived from an EMBL/GenBank/DDBJ whole genome shotgun (WGS) entry which is preliminary data.</text>
</comment>
<dbReference type="Proteomes" id="UP001203297">
    <property type="component" value="Unassembled WGS sequence"/>
</dbReference>
<sequence>MTWRHRSSGRWHYTGQNTPRRLHVVSEGELLNDPKCRQEVNILWERRRQKLVQMRWVHVTMCANGALLGESKIGGRLSEVWMEGPASSSRSSSRKGFASGSRGIRSWKASFHIGIVNLRLRARNPHVDRRKRGTSYDEHLNGTKTDTFSIRDEYGKKKWHICSPRKSVEIIMLRETFAGEGGVRLVFGPRPDGENISNLFTSRQEGFLAQTYFADPELSKERSLSNFAISASSSNEVLTLDKKAGDVMVKIQLGA</sequence>
<evidence type="ECO:0000313" key="1">
    <source>
        <dbReference type="EMBL" id="KAI0306577.1"/>
    </source>
</evidence>
<name>A0AAD4MCC4_9AGAM</name>
<proteinExistence type="predicted"/>
<dbReference type="AlphaFoldDB" id="A0AAD4MCC4"/>
<keyword evidence="2" id="KW-1185">Reference proteome</keyword>
<protein>
    <submittedName>
        <fullName evidence="1">Uncharacterized protein</fullName>
    </submittedName>
</protein>